<sequence>MARSLLRTHDGVEEFDEHLLHGTFRAIIESHLDSEAPYLRYYEQADLKRDLTFGAFSRAVRHVAKRLADRYGVAAGSTVPVIGGNRPETLLVYAATLYLDAAIVPINPAENAEFIRFVIDDVAPTVILHDPGFSLPSEAASLACEALGPSLWASDDSRESIEAWAADLPAADRRGLATIIYTSGTTGRSKGVRQTQGNWLINAEASRRLHAMDDGHVQMCVLPVFHVNGFGYSFIGCLYAGARLVLNRTLYPLGYWRIVRDEQVTHLSCVPSVLEVLTRSLRRPLKDPPPSVRYATSGAAPLSQRLVRRFIEQTGYRVVQVYGMSEATNFDLTQETDLSDADYDQVMFGRERTSAGTPVFGMDLAILRADGTLAEEGETGEVVMRGWAVAEGYHNFPEGTAEVFRADWLHSGDLGYYQWLRDRKYFYLVGRLKEMAKRYGESISLIDIDQRLADEPGFEDAVAVAFPNDAAGEEIGLYLVPNERTPDDAEAMHRLRAVFPAHRRPKIIMRGEVVPKTSTGKIKRRSLSGLFDAHRTTVFTE</sequence>
<dbReference type="Proteomes" id="UP000672602">
    <property type="component" value="Unassembled WGS sequence"/>
</dbReference>
<dbReference type="GO" id="GO:0016878">
    <property type="term" value="F:acid-thiol ligase activity"/>
    <property type="evidence" value="ECO:0007669"/>
    <property type="project" value="UniProtKB-ARBA"/>
</dbReference>
<keyword evidence="2" id="KW-0436">Ligase</keyword>
<evidence type="ECO:0000313" key="2">
    <source>
        <dbReference type="EMBL" id="MBP5857434.1"/>
    </source>
</evidence>
<comment type="caution">
    <text evidence="2">The sequence shown here is derived from an EMBL/GenBank/DDBJ whole genome shotgun (WGS) entry which is preliminary data.</text>
</comment>
<dbReference type="InterPro" id="IPR050237">
    <property type="entry name" value="ATP-dep_AMP-bd_enzyme"/>
</dbReference>
<keyword evidence="3" id="KW-1185">Reference proteome</keyword>
<dbReference type="InterPro" id="IPR042099">
    <property type="entry name" value="ANL_N_sf"/>
</dbReference>
<protein>
    <submittedName>
        <fullName evidence="2">Acyl--CoA ligase</fullName>
    </submittedName>
</protein>
<dbReference type="RefSeq" id="WP_210682017.1">
    <property type="nucleotide sequence ID" value="NZ_JAGMWN010000004.1"/>
</dbReference>
<dbReference type="PANTHER" id="PTHR43767">
    <property type="entry name" value="LONG-CHAIN-FATTY-ACID--COA LIGASE"/>
    <property type="match status" value="1"/>
</dbReference>
<proteinExistence type="predicted"/>
<evidence type="ECO:0000313" key="3">
    <source>
        <dbReference type="Proteomes" id="UP000672602"/>
    </source>
</evidence>
<dbReference type="Gene3D" id="3.30.300.30">
    <property type="match status" value="1"/>
</dbReference>
<dbReference type="InterPro" id="IPR045851">
    <property type="entry name" value="AMP-bd_C_sf"/>
</dbReference>
<dbReference type="SUPFAM" id="SSF56801">
    <property type="entry name" value="Acetyl-CoA synthetase-like"/>
    <property type="match status" value="1"/>
</dbReference>
<dbReference type="AlphaFoldDB" id="A0A8J7V491"/>
<feature type="domain" description="AMP-dependent synthetase/ligase" evidence="1">
    <location>
        <begin position="46"/>
        <end position="394"/>
    </location>
</feature>
<dbReference type="CDD" id="cd04433">
    <property type="entry name" value="AFD_class_I"/>
    <property type="match status" value="1"/>
</dbReference>
<dbReference type="PANTHER" id="PTHR43767:SF1">
    <property type="entry name" value="NONRIBOSOMAL PEPTIDE SYNTHASE PES1 (EUROFUNG)-RELATED"/>
    <property type="match status" value="1"/>
</dbReference>
<reference evidence="2" key="1">
    <citation type="submission" date="2021-04" db="EMBL/GenBank/DDBJ databases">
        <authorList>
            <person name="Zhang D.-C."/>
        </authorList>
    </citation>
    <scope>NUCLEOTIDE SEQUENCE</scope>
    <source>
        <strain evidence="2">CGMCC 1.15697</strain>
    </source>
</reference>
<name>A0A8J7V491_9PROT</name>
<dbReference type="InterPro" id="IPR020845">
    <property type="entry name" value="AMP-binding_CS"/>
</dbReference>
<gene>
    <name evidence="2" type="ORF">KAJ83_10480</name>
</gene>
<accession>A0A8J7V491</accession>
<dbReference type="InterPro" id="IPR000873">
    <property type="entry name" value="AMP-dep_synth/lig_dom"/>
</dbReference>
<dbReference type="PROSITE" id="PS00455">
    <property type="entry name" value="AMP_BINDING"/>
    <property type="match status" value="1"/>
</dbReference>
<organism evidence="2 3">
    <name type="scientific">Marivibrio halodurans</name>
    <dbReference type="NCBI Taxonomy" id="2039722"/>
    <lineage>
        <taxon>Bacteria</taxon>
        <taxon>Pseudomonadati</taxon>
        <taxon>Pseudomonadota</taxon>
        <taxon>Alphaproteobacteria</taxon>
        <taxon>Rhodospirillales</taxon>
        <taxon>Rhodospirillaceae</taxon>
        <taxon>Marivibrio</taxon>
    </lineage>
</organism>
<dbReference type="Gene3D" id="3.40.50.12780">
    <property type="entry name" value="N-terminal domain of ligase-like"/>
    <property type="match status" value="1"/>
</dbReference>
<dbReference type="Pfam" id="PF00501">
    <property type="entry name" value="AMP-binding"/>
    <property type="match status" value="1"/>
</dbReference>
<dbReference type="EMBL" id="JAGMWN010000004">
    <property type="protein sequence ID" value="MBP5857434.1"/>
    <property type="molecule type" value="Genomic_DNA"/>
</dbReference>
<evidence type="ECO:0000259" key="1">
    <source>
        <dbReference type="Pfam" id="PF00501"/>
    </source>
</evidence>